<dbReference type="Pfam" id="PF00501">
    <property type="entry name" value="AMP-binding"/>
    <property type="match status" value="1"/>
</dbReference>
<dbReference type="PANTHER" id="PTHR42921:SF1">
    <property type="entry name" value="ACETOACETYL-COA SYNTHETASE"/>
    <property type="match status" value="1"/>
</dbReference>
<dbReference type="AlphaFoldDB" id="A0A4Y2G009"/>
<evidence type="ECO:0000259" key="3">
    <source>
        <dbReference type="Pfam" id="PF16177"/>
    </source>
</evidence>
<dbReference type="PANTHER" id="PTHR42921">
    <property type="entry name" value="ACETOACETYL-COA SYNTHETASE"/>
    <property type="match status" value="1"/>
</dbReference>
<dbReference type="InterPro" id="IPR032387">
    <property type="entry name" value="ACAS_N"/>
</dbReference>
<dbReference type="Gene3D" id="3.40.50.12780">
    <property type="entry name" value="N-terminal domain of ligase-like"/>
    <property type="match status" value="1"/>
</dbReference>
<dbReference type="PROSITE" id="PS00455">
    <property type="entry name" value="AMP_BINDING"/>
    <property type="match status" value="1"/>
</dbReference>
<protein>
    <submittedName>
        <fullName evidence="4">Acetoacetyl-CoA synthetase</fullName>
    </submittedName>
</protein>
<comment type="caution">
    <text evidence="4">The sequence shown here is derived from an EMBL/GenBank/DDBJ whole genome shotgun (WGS) entry which is preliminary data.</text>
</comment>
<sequence length="544" mass="61738">MRRPSERSGGLLKKFQKVIEEKYETKFDNYWDLHKWSTEHFPEFWAEIWNFAGIICSKKFDKVIDPCACMDGPKEWFTGARLNFAENLLKYRDDTIALILAGENRDSERVTFSEMYKEAARYAVAFRKFGLKKGDVVVCYISNRKEAIYAMEAVVSIGAIWTGALPLLGPKAVLRRFKQVNPKILLTVDRFFHQGEEKQMIQKIKEVSEGLPSLEKVIIVPSKGYTDAKVYSNIKNSCLLEEFLKLGQNEDGSFPAIHFEQVEFSHPVFINYTSGTTGAPKAVVHGCGGLLSMARDFSLHLDTTKGCVWLSVSPVGWVTWNMTTTLLSLGFTLLLFEGVPYFISRTYFWDLIDEFRVTNLFLPTGVVDEFYKRQLVPTEKHNLGSLKVILAGGSVVKPQIYDFIYKRVKKNVMFCASYGSTELMGSCLILETTLPIHQGESNAVSLGDQLEILDEKGRPVLGKFGELVLSKPVPNLFVCLWGDCNNSLCKKKYFWKYPDMNIIEPIWVALQCAVQKRSPPPGTPMDLRTALQDSWCEKPPGYIS</sequence>
<proteinExistence type="inferred from homology"/>
<evidence type="ECO:0000313" key="4">
    <source>
        <dbReference type="EMBL" id="GBM46096.1"/>
    </source>
</evidence>
<feature type="domain" description="Acetyl-coenzyme A synthetase N-terminal" evidence="3">
    <location>
        <begin position="30"/>
        <end position="87"/>
    </location>
</feature>
<organism evidence="4 5">
    <name type="scientific">Araneus ventricosus</name>
    <name type="common">Orbweaver spider</name>
    <name type="synonym">Epeira ventricosa</name>
    <dbReference type="NCBI Taxonomy" id="182803"/>
    <lineage>
        <taxon>Eukaryota</taxon>
        <taxon>Metazoa</taxon>
        <taxon>Ecdysozoa</taxon>
        <taxon>Arthropoda</taxon>
        <taxon>Chelicerata</taxon>
        <taxon>Arachnida</taxon>
        <taxon>Araneae</taxon>
        <taxon>Araneomorphae</taxon>
        <taxon>Entelegynae</taxon>
        <taxon>Araneoidea</taxon>
        <taxon>Araneidae</taxon>
        <taxon>Araneus</taxon>
    </lineage>
</organism>
<dbReference type="OrthoDB" id="10253869at2759"/>
<dbReference type="InterPro" id="IPR042099">
    <property type="entry name" value="ANL_N_sf"/>
</dbReference>
<keyword evidence="5" id="KW-1185">Reference proteome</keyword>
<gene>
    <name evidence="4" type="primary">AACS_38</name>
    <name evidence="4" type="ORF">AVEN_236115_1</name>
</gene>
<dbReference type="Pfam" id="PF16177">
    <property type="entry name" value="ACAS_N"/>
    <property type="match status" value="1"/>
</dbReference>
<dbReference type="EMBL" id="BGPR01001123">
    <property type="protein sequence ID" value="GBM46096.1"/>
    <property type="molecule type" value="Genomic_DNA"/>
</dbReference>
<accession>A0A4Y2G009</accession>
<dbReference type="InterPro" id="IPR000873">
    <property type="entry name" value="AMP-dep_synth/lig_dom"/>
</dbReference>
<name>A0A4Y2G009_ARAVE</name>
<comment type="similarity">
    <text evidence="1">Belongs to the ATP-dependent AMP-binding enzyme family.</text>
</comment>
<evidence type="ECO:0000259" key="2">
    <source>
        <dbReference type="Pfam" id="PF00501"/>
    </source>
</evidence>
<dbReference type="SUPFAM" id="SSF56801">
    <property type="entry name" value="Acetyl-CoA synthetase-like"/>
    <property type="match status" value="1"/>
</dbReference>
<dbReference type="InterPro" id="IPR020845">
    <property type="entry name" value="AMP-binding_CS"/>
</dbReference>
<feature type="domain" description="AMP-dependent synthetase/ligase" evidence="2">
    <location>
        <begin position="90"/>
        <end position="472"/>
    </location>
</feature>
<reference evidence="4 5" key="1">
    <citation type="journal article" date="2019" name="Sci. Rep.">
        <title>Orb-weaving spider Araneus ventricosus genome elucidates the spidroin gene catalogue.</title>
        <authorList>
            <person name="Kono N."/>
            <person name="Nakamura H."/>
            <person name="Ohtoshi R."/>
            <person name="Moran D.A.P."/>
            <person name="Shinohara A."/>
            <person name="Yoshida Y."/>
            <person name="Fujiwara M."/>
            <person name="Mori M."/>
            <person name="Tomita M."/>
            <person name="Arakawa K."/>
        </authorList>
    </citation>
    <scope>NUCLEOTIDE SEQUENCE [LARGE SCALE GENOMIC DNA]</scope>
</reference>
<evidence type="ECO:0000313" key="5">
    <source>
        <dbReference type="Proteomes" id="UP000499080"/>
    </source>
</evidence>
<dbReference type="Proteomes" id="UP000499080">
    <property type="component" value="Unassembled WGS sequence"/>
</dbReference>
<dbReference type="GO" id="GO:0030729">
    <property type="term" value="F:acetoacetate-CoA ligase activity"/>
    <property type="evidence" value="ECO:0007669"/>
    <property type="project" value="TreeGrafter"/>
</dbReference>
<evidence type="ECO:0000256" key="1">
    <source>
        <dbReference type="ARBA" id="ARBA00006432"/>
    </source>
</evidence>